<keyword evidence="2" id="KW-1185">Reference proteome</keyword>
<evidence type="ECO:0000313" key="1">
    <source>
        <dbReference type="EMBL" id="MPC62157.1"/>
    </source>
</evidence>
<proteinExistence type="predicted"/>
<name>A0A5B7GYE6_PORTR</name>
<dbReference type="EMBL" id="VSRR010019356">
    <property type="protein sequence ID" value="MPC62157.1"/>
    <property type="molecule type" value="Genomic_DNA"/>
</dbReference>
<organism evidence="1 2">
    <name type="scientific">Portunus trituberculatus</name>
    <name type="common">Swimming crab</name>
    <name type="synonym">Neptunus trituberculatus</name>
    <dbReference type="NCBI Taxonomy" id="210409"/>
    <lineage>
        <taxon>Eukaryota</taxon>
        <taxon>Metazoa</taxon>
        <taxon>Ecdysozoa</taxon>
        <taxon>Arthropoda</taxon>
        <taxon>Crustacea</taxon>
        <taxon>Multicrustacea</taxon>
        <taxon>Malacostraca</taxon>
        <taxon>Eumalacostraca</taxon>
        <taxon>Eucarida</taxon>
        <taxon>Decapoda</taxon>
        <taxon>Pleocyemata</taxon>
        <taxon>Brachyura</taxon>
        <taxon>Eubrachyura</taxon>
        <taxon>Portunoidea</taxon>
        <taxon>Portunidae</taxon>
        <taxon>Portuninae</taxon>
        <taxon>Portunus</taxon>
    </lineage>
</organism>
<comment type="caution">
    <text evidence="1">The sequence shown here is derived from an EMBL/GenBank/DDBJ whole genome shotgun (WGS) entry which is preliminary data.</text>
</comment>
<dbReference type="AlphaFoldDB" id="A0A5B7GYE6"/>
<protein>
    <submittedName>
        <fullName evidence="1">Uncharacterized protein</fullName>
    </submittedName>
</protein>
<accession>A0A5B7GYE6</accession>
<sequence length="70" mass="8042">MWRVTGAPKNHLWQECGITITRKIIEDNTRIIDGCLDNTRLNILEALQIKENTPKLNIQAVDLQALLSMR</sequence>
<reference evidence="1 2" key="1">
    <citation type="submission" date="2019-05" db="EMBL/GenBank/DDBJ databases">
        <title>Another draft genome of Portunus trituberculatus and its Hox gene families provides insights of decapod evolution.</title>
        <authorList>
            <person name="Jeong J.-H."/>
            <person name="Song I."/>
            <person name="Kim S."/>
            <person name="Choi T."/>
            <person name="Kim D."/>
            <person name="Ryu S."/>
            <person name="Kim W."/>
        </authorList>
    </citation>
    <scope>NUCLEOTIDE SEQUENCE [LARGE SCALE GENOMIC DNA]</scope>
    <source>
        <tissue evidence="1">Muscle</tissue>
    </source>
</reference>
<evidence type="ECO:0000313" key="2">
    <source>
        <dbReference type="Proteomes" id="UP000324222"/>
    </source>
</evidence>
<dbReference type="Proteomes" id="UP000324222">
    <property type="component" value="Unassembled WGS sequence"/>
</dbReference>
<gene>
    <name evidence="1" type="ORF">E2C01_056240</name>
</gene>